<gene>
    <name evidence="2" type="ORF">SAMN05216602_1469</name>
</gene>
<dbReference type="InterPro" id="IPR029787">
    <property type="entry name" value="Nucleotide_cyclase"/>
</dbReference>
<dbReference type="InterPro" id="IPR001054">
    <property type="entry name" value="A/G_cyclase"/>
</dbReference>
<dbReference type="GO" id="GO:0035556">
    <property type="term" value="P:intracellular signal transduction"/>
    <property type="evidence" value="ECO:0007669"/>
    <property type="project" value="InterPro"/>
</dbReference>
<dbReference type="GO" id="GO:0009190">
    <property type="term" value="P:cyclic nucleotide biosynthetic process"/>
    <property type="evidence" value="ECO:0007669"/>
    <property type="project" value="InterPro"/>
</dbReference>
<dbReference type="OrthoDB" id="9806704at2"/>
<evidence type="ECO:0000259" key="1">
    <source>
        <dbReference type="PROSITE" id="PS50125"/>
    </source>
</evidence>
<reference evidence="3" key="1">
    <citation type="submission" date="2016-10" db="EMBL/GenBank/DDBJ databases">
        <authorList>
            <person name="Varghese N."/>
            <person name="Submissions S."/>
        </authorList>
    </citation>
    <scope>NUCLEOTIDE SEQUENCE [LARGE SCALE GENOMIC DNA]</scope>
    <source>
        <strain evidence="3">LMG 22563</strain>
    </source>
</reference>
<evidence type="ECO:0000313" key="2">
    <source>
        <dbReference type="EMBL" id="SFI43757.1"/>
    </source>
</evidence>
<feature type="domain" description="Guanylate cyclase" evidence="1">
    <location>
        <begin position="94"/>
        <end position="202"/>
    </location>
</feature>
<dbReference type="Pfam" id="PF18134">
    <property type="entry name" value="AGS_C"/>
    <property type="match status" value="1"/>
</dbReference>
<dbReference type="SUPFAM" id="SSF55073">
    <property type="entry name" value="Nucleotide cyclase"/>
    <property type="match status" value="1"/>
</dbReference>
<organism evidence="2 3">
    <name type="scientific">Phytopseudomonas argentinensis</name>
    <dbReference type="NCBI Taxonomy" id="289370"/>
    <lineage>
        <taxon>Bacteria</taxon>
        <taxon>Pseudomonadati</taxon>
        <taxon>Pseudomonadota</taxon>
        <taxon>Gammaproteobacteria</taxon>
        <taxon>Pseudomonadales</taxon>
        <taxon>Pseudomonadaceae</taxon>
        <taxon>Phytopseudomonas</taxon>
    </lineage>
</organism>
<dbReference type="STRING" id="289370.SAMN05216602_1469"/>
<dbReference type="PROSITE" id="PS50125">
    <property type="entry name" value="GUANYLATE_CYCLASE_2"/>
    <property type="match status" value="1"/>
</dbReference>
<proteinExistence type="predicted"/>
<evidence type="ECO:0000313" key="3">
    <source>
        <dbReference type="Proteomes" id="UP000183018"/>
    </source>
</evidence>
<dbReference type="Proteomes" id="UP000183018">
    <property type="component" value="Unassembled WGS sequence"/>
</dbReference>
<dbReference type="GO" id="GO:0004016">
    <property type="term" value="F:adenylate cyclase activity"/>
    <property type="evidence" value="ECO:0007669"/>
    <property type="project" value="UniProtKB-ARBA"/>
</dbReference>
<name>A0A1I3I7B9_9GAMM</name>
<keyword evidence="3" id="KW-1185">Reference proteome</keyword>
<dbReference type="AlphaFoldDB" id="A0A1I3I7B9"/>
<dbReference type="Gene3D" id="3.30.70.1230">
    <property type="entry name" value="Nucleotide cyclase"/>
    <property type="match status" value="1"/>
</dbReference>
<dbReference type="InterPro" id="IPR040511">
    <property type="entry name" value="AGS_C"/>
</dbReference>
<sequence>MRGMSADSFEKIYESVKNRTITKSMTRDGVSLESVSGNELFESSDAQHSDIANIIRNDFRVIFQKSGQNTSSIGCHPDFAELAGTDNQEYHHISSLFLDIRNSTRLSFLFPLEEVVIIKNSILIAASEAVRALDGYVHRFMGDALLAFFGNKHTHSDSSTVDAINCASLLEALMVGSIIPFLKKRGVDADYLGFRIGLDYGPDEKVLWASYGLGSVVEVTATSFHVDVAAKLQNMARKNTAMLGETIYRHMDLPEEYMKVKTKRVGEEVKKLTHLDRTYTDAAGVVHKYAVRELNHDAYRDLLPLPASDKALFPGTRVIACDGIDFECVVIEDSVEVFYPSVSRVLDKGLDLRFKLRVRPWVRGKLAFPLTVQFIKRNYGTEAQLEKGQGKFPKTPRTVLLNDPNVDTAFFAGWNEIENEGTRYRGLHTMEAEVKDTSGSVVYRDIIGVYIK</sequence>
<protein>
    <submittedName>
        <fullName evidence="2">Adenylate and Guanylate cyclase catalytic domain-containing protein</fullName>
    </submittedName>
</protein>
<dbReference type="EMBL" id="FORC01000001">
    <property type="protein sequence ID" value="SFI43757.1"/>
    <property type="molecule type" value="Genomic_DNA"/>
</dbReference>
<accession>A0A1I3I7B9</accession>
<dbReference type="CDD" id="cd07302">
    <property type="entry name" value="CHD"/>
    <property type="match status" value="1"/>
</dbReference>